<dbReference type="PANTHER" id="PTHR34590:SF6">
    <property type="entry name" value="RECEPTOR-LIKE KINASE"/>
    <property type="match status" value="1"/>
</dbReference>
<evidence type="ECO:0000256" key="6">
    <source>
        <dbReference type="ARBA" id="ARBA00022741"/>
    </source>
</evidence>
<comment type="subcellular location">
    <subcellularLocation>
        <location evidence="1">Membrane</location>
        <topology evidence="1">Single-pass type I membrane protein</topology>
    </subcellularLocation>
</comment>
<keyword evidence="6" id="KW-0547">Nucleotide-binding</keyword>
<dbReference type="GO" id="GO:0004714">
    <property type="term" value="F:transmembrane receptor protein tyrosine kinase activity"/>
    <property type="evidence" value="ECO:0007669"/>
    <property type="project" value="InterPro"/>
</dbReference>
<proteinExistence type="predicted"/>
<evidence type="ECO:0000256" key="10">
    <source>
        <dbReference type="ARBA" id="ARBA00023180"/>
    </source>
</evidence>
<keyword evidence="2" id="KW-0723">Serine/threonine-protein kinase</keyword>
<keyword evidence="4 11" id="KW-0812">Transmembrane</keyword>
<organism evidence="13 14">
    <name type="scientific">Linum tenue</name>
    <dbReference type="NCBI Taxonomy" id="586396"/>
    <lineage>
        <taxon>Eukaryota</taxon>
        <taxon>Viridiplantae</taxon>
        <taxon>Streptophyta</taxon>
        <taxon>Embryophyta</taxon>
        <taxon>Tracheophyta</taxon>
        <taxon>Spermatophyta</taxon>
        <taxon>Magnoliopsida</taxon>
        <taxon>eudicotyledons</taxon>
        <taxon>Gunneridae</taxon>
        <taxon>Pentapetalae</taxon>
        <taxon>rosids</taxon>
        <taxon>fabids</taxon>
        <taxon>Malpighiales</taxon>
        <taxon>Linaceae</taxon>
        <taxon>Linum</taxon>
    </lineage>
</organism>
<dbReference type="InterPro" id="IPR045272">
    <property type="entry name" value="ANXUR1/2-like"/>
</dbReference>
<dbReference type="PANTHER" id="PTHR34590">
    <property type="entry name" value="OS03G0124300 PROTEIN-RELATED"/>
    <property type="match status" value="1"/>
</dbReference>
<reference evidence="13" key="1">
    <citation type="submission" date="2022-08" db="EMBL/GenBank/DDBJ databases">
        <authorList>
            <person name="Gutierrez-Valencia J."/>
        </authorList>
    </citation>
    <scope>NUCLEOTIDE SEQUENCE</scope>
</reference>
<evidence type="ECO:0000256" key="4">
    <source>
        <dbReference type="ARBA" id="ARBA00022692"/>
    </source>
</evidence>
<sequence>PSLPFLVFPLPFPHSSLSSFPSHFPIALSRLFAMGTPLLFLLAFSFSFFSALSFSPFSPVDNHLINCGSALDAAVDGRRFVSDFHSSNPGTPLQSSALTTALCNGSPRSSSPQIYHTARVFRKPSRYAVEIKEPGTHMVRLHFDPFVSSNSDLREARFHVLVDNYVALSNFTVSDTLVKEYLVWVSQNKLVITIVPTQKGKLGFVNAIEVLSAPKDLIPDTATLVRDGETQKFEGLIKQGLETVHRVNVGGPKVTPFNDSVWRTWIPDDGFFKSSDLSSKVHFSGRINYQVGGASREVCPDFVYNSARVIASKSSSIPEANMNWVFRVTGGHRYLVRLHFCDIASLSLGSLYFNVYINEQLASKDVDLSSIAYELASPYYADFVVDSDNLGAVSVVIGRSNLSMAYAVDGILNGVEIMKMNNSMASFDGKMCRGMALKNWPRGNSGGLITLVVVLCLLLLSVSMLMRRKIVRVKDSFSWTKLPTEVSEVNLKVGIQSSLGDGS</sequence>
<dbReference type="EMBL" id="CAMGYJ010000009">
    <property type="protein sequence ID" value="CAI0470267.1"/>
    <property type="molecule type" value="Genomic_DNA"/>
</dbReference>
<feature type="domain" description="Malectin-like" evidence="12">
    <location>
        <begin position="65"/>
        <end position="419"/>
    </location>
</feature>
<dbReference type="Pfam" id="PF12819">
    <property type="entry name" value="Malectin_like"/>
    <property type="match status" value="1"/>
</dbReference>
<dbReference type="FunFam" id="2.60.120.430:FF:000001">
    <property type="entry name" value="Receptor-like protein kinase FERONIA"/>
    <property type="match status" value="1"/>
</dbReference>
<evidence type="ECO:0000313" key="14">
    <source>
        <dbReference type="Proteomes" id="UP001154282"/>
    </source>
</evidence>
<accession>A0AAV0PI61</accession>
<dbReference type="GO" id="GO:0004674">
    <property type="term" value="F:protein serine/threonine kinase activity"/>
    <property type="evidence" value="ECO:0007669"/>
    <property type="project" value="UniProtKB-KW"/>
</dbReference>
<keyword evidence="9 11" id="KW-0472">Membrane</keyword>
<evidence type="ECO:0000256" key="9">
    <source>
        <dbReference type="ARBA" id="ARBA00023136"/>
    </source>
</evidence>
<gene>
    <name evidence="13" type="ORF">LITE_LOCUS38500</name>
</gene>
<dbReference type="Gene3D" id="2.60.120.430">
    <property type="entry name" value="Galactose-binding lectin"/>
    <property type="match status" value="2"/>
</dbReference>
<keyword evidence="8 11" id="KW-1133">Transmembrane helix</keyword>
<keyword evidence="2" id="KW-0418">Kinase</keyword>
<keyword evidence="10" id="KW-0325">Glycoprotein</keyword>
<evidence type="ECO:0000313" key="13">
    <source>
        <dbReference type="EMBL" id="CAI0470267.1"/>
    </source>
</evidence>
<feature type="non-terminal residue" evidence="13">
    <location>
        <position position="1"/>
    </location>
</feature>
<evidence type="ECO:0000256" key="3">
    <source>
        <dbReference type="ARBA" id="ARBA00022679"/>
    </source>
</evidence>
<comment type="caution">
    <text evidence="13">The sequence shown here is derived from an EMBL/GenBank/DDBJ whole genome shotgun (WGS) entry which is preliminary data.</text>
</comment>
<keyword evidence="5" id="KW-0732">Signal</keyword>
<keyword evidence="14" id="KW-1185">Reference proteome</keyword>
<evidence type="ECO:0000256" key="7">
    <source>
        <dbReference type="ARBA" id="ARBA00022840"/>
    </source>
</evidence>
<dbReference type="GO" id="GO:0016020">
    <property type="term" value="C:membrane"/>
    <property type="evidence" value="ECO:0007669"/>
    <property type="project" value="UniProtKB-SubCell"/>
</dbReference>
<protein>
    <recommendedName>
        <fullName evidence="12">Malectin-like domain-containing protein</fullName>
    </recommendedName>
</protein>
<dbReference type="GO" id="GO:0005524">
    <property type="term" value="F:ATP binding"/>
    <property type="evidence" value="ECO:0007669"/>
    <property type="project" value="UniProtKB-KW"/>
</dbReference>
<evidence type="ECO:0000256" key="2">
    <source>
        <dbReference type="ARBA" id="ARBA00022527"/>
    </source>
</evidence>
<dbReference type="Proteomes" id="UP001154282">
    <property type="component" value="Unassembled WGS sequence"/>
</dbReference>
<dbReference type="FunFam" id="2.60.120.430:FF:000005">
    <property type="entry name" value="Putative receptor-like protein kinase"/>
    <property type="match status" value="1"/>
</dbReference>
<evidence type="ECO:0000256" key="1">
    <source>
        <dbReference type="ARBA" id="ARBA00004479"/>
    </source>
</evidence>
<dbReference type="InterPro" id="IPR024788">
    <property type="entry name" value="Malectin-like_Carb-bd_dom"/>
</dbReference>
<evidence type="ECO:0000256" key="11">
    <source>
        <dbReference type="SAM" id="Phobius"/>
    </source>
</evidence>
<evidence type="ECO:0000259" key="12">
    <source>
        <dbReference type="Pfam" id="PF12819"/>
    </source>
</evidence>
<evidence type="ECO:0000256" key="8">
    <source>
        <dbReference type="ARBA" id="ARBA00022989"/>
    </source>
</evidence>
<keyword evidence="7" id="KW-0067">ATP-binding</keyword>
<keyword evidence="3" id="KW-0808">Transferase</keyword>
<evidence type="ECO:0000256" key="5">
    <source>
        <dbReference type="ARBA" id="ARBA00022729"/>
    </source>
</evidence>
<feature type="transmembrane region" description="Helical" evidence="11">
    <location>
        <begin position="446"/>
        <end position="466"/>
    </location>
</feature>
<dbReference type="AlphaFoldDB" id="A0AAV0PI61"/>
<name>A0AAV0PI61_9ROSI</name>